<evidence type="ECO:0000313" key="1">
    <source>
        <dbReference type="EMBL" id="GAI39956.1"/>
    </source>
</evidence>
<feature type="non-terminal residue" evidence="1">
    <location>
        <position position="34"/>
    </location>
</feature>
<dbReference type="AlphaFoldDB" id="X1PBZ5"/>
<name>X1PBZ5_9ZZZZ</name>
<protein>
    <submittedName>
        <fullName evidence="1">Uncharacterized protein</fullName>
    </submittedName>
</protein>
<sequence>MGIKQIGDGDETHVADEATFDASPKKTAFCPVII</sequence>
<comment type="caution">
    <text evidence="1">The sequence shown here is derived from an EMBL/GenBank/DDBJ whole genome shotgun (WGS) entry which is preliminary data.</text>
</comment>
<organism evidence="1">
    <name type="scientific">marine sediment metagenome</name>
    <dbReference type="NCBI Taxonomy" id="412755"/>
    <lineage>
        <taxon>unclassified sequences</taxon>
        <taxon>metagenomes</taxon>
        <taxon>ecological metagenomes</taxon>
    </lineage>
</organism>
<dbReference type="EMBL" id="BARV01026354">
    <property type="protein sequence ID" value="GAI39956.1"/>
    <property type="molecule type" value="Genomic_DNA"/>
</dbReference>
<proteinExistence type="predicted"/>
<reference evidence="1" key="1">
    <citation type="journal article" date="2014" name="Front. Microbiol.">
        <title>High frequency of phylogenetically diverse reductive dehalogenase-homologous genes in deep subseafloor sedimentary metagenomes.</title>
        <authorList>
            <person name="Kawai M."/>
            <person name="Futagami T."/>
            <person name="Toyoda A."/>
            <person name="Takaki Y."/>
            <person name="Nishi S."/>
            <person name="Hori S."/>
            <person name="Arai W."/>
            <person name="Tsubouchi T."/>
            <person name="Morono Y."/>
            <person name="Uchiyama I."/>
            <person name="Ito T."/>
            <person name="Fujiyama A."/>
            <person name="Inagaki F."/>
            <person name="Takami H."/>
        </authorList>
    </citation>
    <scope>NUCLEOTIDE SEQUENCE</scope>
    <source>
        <strain evidence="1">Expedition CK06-06</strain>
    </source>
</reference>
<gene>
    <name evidence="1" type="ORF">S06H3_42594</name>
</gene>
<accession>X1PBZ5</accession>